<dbReference type="GO" id="GO:0004386">
    <property type="term" value="F:helicase activity"/>
    <property type="evidence" value="ECO:0007669"/>
    <property type="project" value="UniProtKB-KW"/>
</dbReference>
<dbReference type="KEGG" id="mbr:MONBRDRAFT_10186"/>
<dbReference type="InterPro" id="IPR027417">
    <property type="entry name" value="P-loop_NTPase"/>
</dbReference>
<keyword evidence="2" id="KW-0378">Hydrolase</keyword>
<evidence type="ECO:0000256" key="1">
    <source>
        <dbReference type="ARBA" id="ARBA00022741"/>
    </source>
</evidence>
<dbReference type="STRING" id="81824.A9V5G6"/>
<feature type="region of interest" description="Disordered" evidence="5">
    <location>
        <begin position="1"/>
        <end position="60"/>
    </location>
</feature>
<feature type="domain" description="Helicase C-terminal" evidence="7">
    <location>
        <begin position="509"/>
        <end position="662"/>
    </location>
</feature>
<dbReference type="Gene3D" id="3.40.50.10810">
    <property type="entry name" value="Tandem AAA-ATPase domain"/>
    <property type="match status" value="1"/>
</dbReference>
<feature type="domain" description="Helicase ATP-binding" evidence="6">
    <location>
        <begin position="172"/>
        <end position="345"/>
    </location>
</feature>
<dbReference type="Pfam" id="PF00176">
    <property type="entry name" value="SNF2-rel_dom"/>
    <property type="match status" value="1"/>
</dbReference>
<dbReference type="GO" id="GO:0005524">
    <property type="term" value="F:ATP binding"/>
    <property type="evidence" value="ECO:0007669"/>
    <property type="project" value="UniProtKB-KW"/>
</dbReference>
<dbReference type="InterPro" id="IPR050496">
    <property type="entry name" value="SNF2_RAD54_helicase_repair"/>
</dbReference>
<dbReference type="GO" id="GO:0007131">
    <property type="term" value="P:reciprocal meiotic recombination"/>
    <property type="evidence" value="ECO:0000318"/>
    <property type="project" value="GO_Central"/>
</dbReference>
<accession>A9V5G6</accession>
<dbReference type="PANTHER" id="PTHR45629">
    <property type="entry name" value="SNF2/RAD54 FAMILY MEMBER"/>
    <property type="match status" value="1"/>
</dbReference>
<dbReference type="InterPro" id="IPR000330">
    <property type="entry name" value="SNF2_N"/>
</dbReference>
<name>A9V5G6_MONBE</name>
<dbReference type="InterPro" id="IPR014001">
    <property type="entry name" value="Helicase_ATP-bd"/>
</dbReference>
<evidence type="ECO:0000259" key="7">
    <source>
        <dbReference type="PROSITE" id="PS51194"/>
    </source>
</evidence>
<dbReference type="PROSITE" id="PS51192">
    <property type="entry name" value="HELICASE_ATP_BIND_1"/>
    <property type="match status" value="1"/>
</dbReference>
<dbReference type="FunFam" id="3.40.50.300:FF:000332">
    <property type="entry name" value="DNA repair and recombination protein RAD54-like"/>
    <property type="match status" value="1"/>
</dbReference>
<evidence type="ECO:0000256" key="5">
    <source>
        <dbReference type="SAM" id="MobiDB-lite"/>
    </source>
</evidence>
<evidence type="ECO:0000259" key="6">
    <source>
        <dbReference type="PROSITE" id="PS51192"/>
    </source>
</evidence>
<dbReference type="SUPFAM" id="SSF52540">
    <property type="entry name" value="P-loop containing nucleoside triphosphate hydrolases"/>
    <property type="match status" value="2"/>
</dbReference>
<dbReference type="GO" id="GO:0015616">
    <property type="term" value="F:DNA translocase activity"/>
    <property type="evidence" value="ECO:0000318"/>
    <property type="project" value="GO_Central"/>
</dbReference>
<dbReference type="GeneID" id="5893238"/>
<dbReference type="GO" id="GO:0016787">
    <property type="term" value="F:hydrolase activity"/>
    <property type="evidence" value="ECO:0007669"/>
    <property type="project" value="UniProtKB-KW"/>
</dbReference>
<dbReference type="Proteomes" id="UP000001357">
    <property type="component" value="Unassembled WGS sequence"/>
</dbReference>
<dbReference type="Gene3D" id="3.40.50.300">
    <property type="entry name" value="P-loop containing nucleotide triphosphate hydrolases"/>
    <property type="match status" value="1"/>
</dbReference>
<dbReference type="AlphaFoldDB" id="A9V5G6"/>
<dbReference type="PROSITE" id="PS51194">
    <property type="entry name" value="HELICASE_CTER"/>
    <property type="match status" value="1"/>
</dbReference>
<organism evidence="8 9">
    <name type="scientific">Monosiga brevicollis</name>
    <name type="common">Choanoflagellate</name>
    <dbReference type="NCBI Taxonomy" id="81824"/>
    <lineage>
        <taxon>Eukaryota</taxon>
        <taxon>Choanoflagellata</taxon>
        <taxon>Craspedida</taxon>
        <taxon>Salpingoecidae</taxon>
        <taxon>Monosiga</taxon>
    </lineage>
</organism>
<sequence>MRRSLAPSRRSLGPVPRKRSIAPTVGGSSPGCDNGDDSDSGSPQPKVHLPPFMADRKPLTPLNGNEVITAHEARIFGILGKPFKSPLPGHTTDNSRRGLGVRRLTLRQPLHDPDDDAAVVLYRPPPLSAADASNPEIRNKHPVAVVVDPILGAKLRPHQIEGVQFLYDCVTGLKIPGYHGAIMADGMGLGKTLQNVTLTWTLLKQSPECRPTLTKAVIVCPSSLVKNWSNEFRKWLGDRVSTLPIDNGASDEIDKKLRYFGSASGRAAPQVLIISYETLRGHIHALDQPVGIVICDEGHRLKNSENQTYRALMALKTERRVILSGTPVQNELLEYYALLEFVNPGLLGSAGEFRKKFEIPILRGRDADATAQEQELGQTKLNEMVELVNRCLIRRTSDILSKYLPPKIEAVVCCRLTGLQLDMYKRLIDSQAIALEDDGPGKTNQKKSGGSGPTPLAFITHLKKLCNHPELIMDKIQAREPGFAKLQDLVPAKWDSRVVSPEWSGKVMVVDAMLAMLKSTTDEKVVLISNYTQTLDLFERLCRQRRYKYVRLDGTMSIKKRQKVVDHFNAPDSDDFIFMLSSKAGGCGINLIGASRLILTDPDWNPASDAQALARCWRDGQRRITYVYRLVATGTIEEKILARQAHKTALSDCVIDEAEDVQRHFSLADLRRLFTLNEGTTSDLHAQFKCGRCSRDGTYALIKPDGKPMGIPSDFSQWDHYPLGKGVKDRILSEAGGDLISFVFRAQSHEAGKRVDEVPT</sequence>
<evidence type="ECO:0000256" key="2">
    <source>
        <dbReference type="ARBA" id="ARBA00022801"/>
    </source>
</evidence>
<evidence type="ECO:0000313" key="9">
    <source>
        <dbReference type="Proteomes" id="UP000001357"/>
    </source>
</evidence>
<dbReference type="SMART" id="SM00490">
    <property type="entry name" value="HELICc"/>
    <property type="match status" value="1"/>
</dbReference>
<dbReference type="InterPro" id="IPR038718">
    <property type="entry name" value="SNF2-like_sf"/>
</dbReference>
<dbReference type="InterPro" id="IPR001650">
    <property type="entry name" value="Helicase_C-like"/>
</dbReference>
<keyword evidence="9" id="KW-1185">Reference proteome</keyword>
<dbReference type="Pfam" id="PF00271">
    <property type="entry name" value="Helicase_C"/>
    <property type="match status" value="1"/>
</dbReference>
<keyword evidence="4" id="KW-0067">ATP-binding</keyword>
<dbReference type="FunFam" id="3.40.50.10810:FF:000020">
    <property type="entry name" value="DNA repair and recombination protein RAD54B"/>
    <property type="match status" value="1"/>
</dbReference>
<dbReference type="eggNOG" id="KOG0390">
    <property type="taxonomic scope" value="Eukaryota"/>
</dbReference>
<protein>
    <recommendedName>
        <fullName evidence="10">DNA repair and recombination protein RAD54-like</fullName>
    </recommendedName>
</protein>
<proteinExistence type="predicted"/>
<dbReference type="PANTHER" id="PTHR45629:SF7">
    <property type="entry name" value="DNA EXCISION REPAIR PROTEIN ERCC-6-RELATED"/>
    <property type="match status" value="1"/>
</dbReference>
<dbReference type="InterPro" id="IPR049730">
    <property type="entry name" value="SNF2/RAD54-like_C"/>
</dbReference>
<evidence type="ECO:0000256" key="3">
    <source>
        <dbReference type="ARBA" id="ARBA00022806"/>
    </source>
</evidence>
<keyword evidence="1" id="KW-0547">Nucleotide-binding</keyword>
<dbReference type="GO" id="GO:0005634">
    <property type="term" value="C:nucleus"/>
    <property type="evidence" value="ECO:0000318"/>
    <property type="project" value="GO_Central"/>
</dbReference>
<dbReference type="EMBL" id="CH991560">
    <property type="protein sequence ID" value="EDQ87367.1"/>
    <property type="molecule type" value="Genomic_DNA"/>
</dbReference>
<evidence type="ECO:0008006" key="10">
    <source>
        <dbReference type="Google" id="ProtNLM"/>
    </source>
</evidence>
<dbReference type="SMART" id="SM00487">
    <property type="entry name" value="DEXDc"/>
    <property type="match status" value="1"/>
</dbReference>
<dbReference type="CDD" id="cd18793">
    <property type="entry name" value="SF2_C_SNF"/>
    <property type="match status" value="1"/>
</dbReference>
<dbReference type="OMA" id="CKIEFRD"/>
<evidence type="ECO:0000313" key="8">
    <source>
        <dbReference type="EMBL" id="EDQ87367.1"/>
    </source>
</evidence>
<dbReference type="InParanoid" id="A9V5G6"/>
<gene>
    <name evidence="8" type="ORF">MONBRDRAFT_10186</name>
</gene>
<dbReference type="GO" id="GO:0045003">
    <property type="term" value="P:double-strand break repair via synthesis-dependent strand annealing"/>
    <property type="evidence" value="ECO:0000318"/>
    <property type="project" value="GO_Central"/>
</dbReference>
<evidence type="ECO:0000256" key="4">
    <source>
        <dbReference type="ARBA" id="ARBA00022840"/>
    </source>
</evidence>
<dbReference type="Gene3D" id="1.20.120.850">
    <property type="entry name" value="SWI2/SNF2 ATPases, N-terminal domain"/>
    <property type="match status" value="1"/>
</dbReference>
<dbReference type="RefSeq" id="XP_001747980.1">
    <property type="nucleotide sequence ID" value="XM_001747928.1"/>
</dbReference>
<dbReference type="FunCoup" id="A9V5G6">
    <property type="interactions" value="655"/>
</dbReference>
<keyword evidence="3" id="KW-0347">Helicase</keyword>
<reference evidence="8 9" key="1">
    <citation type="journal article" date="2008" name="Nature">
        <title>The genome of the choanoflagellate Monosiga brevicollis and the origin of metazoans.</title>
        <authorList>
            <consortium name="JGI Sequencing"/>
            <person name="King N."/>
            <person name="Westbrook M.J."/>
            <person name="Young S.L."/>
            <person name="Kuo A."/>
            <person name="Abedin M."/>
            <person name="Chapman J."/>
            <person name="Fairclough S."/>
            <person name="Hellsten U."/>
            <person name="Isogai Y."/>
            <person name="Letunic I."/>
            <person name="Marr M."/>
            <person name="Pincus D."/>
            <person name="Putnam N."/>
            <person name="Rokas A."/>
            <person name="Wright K.J."/>
            <person name="Zuzow R."/>
            <person name="Dirks W."/>
            <person name="Good M."/>
            <person name="Goodstein D."/>
            <person name="Lemons D."/>
            <person name="Li W."/>
            <person name="Lyons J.B."/>
            <person name="Morris A."/>
            <person name="Nichols S."/>
            <person name="Richter D.J."/>
            <person name="Salamov A."/>
            <person name="Bork P."/>
            <person name="Lim W.A."/>
            <person name="Manning G."/>
            <person name="Miller W.T."/>
            <person name="McGinnis W."/>
            <person name="Shapiro H."/>
            <person name="Tjian R."/>
            <person name="Grigoriev I.V."/>
            <person name="Rokhsar D."/>
        </authorList>
    </citation>
    <scope>NUCLEOTIDE SEQUENCE [LARGE SCALE GENOMIC DNA]</scope>
    <source>
        <strain evidence="9">MX1 / ATCC 50154</strain>
    </source>
</reference>